<organism evidence="11 12">
    <name type="scientific">Cytospora leucostoma</name>
    <dbReference type="NCBI Taxonomy" id="1230097"/>
    <lineage>
        <taxon>Eukaryota</taxon>
        <taxon>Fungi</taxon>
        <taxon>Dikarya</taxon>
        <taxon>Ascomycota</taxon>
        <taxon>Pezizomycotina</taxon>
        <taxon>Sordariomycetes</taxon>
        <taxon>Sordariomycetidae</taxon>
        <taxon>Diaporthales</taxon>
        <taxon>Cytosporaceae</taxon>
        <taxon>Cytospora</taxon>
    </lineage>
</organism>
<dbReference type="GO" id="GO:0020037">
    <property type="term" value="F:heme binding"/>
    <property type="evidence" value="ECO:0007669"/>
    <property type="project" value="InterPro"/>
</dbReference>
<feature type="transmembrane region" description="Helical" evidence="10">
    <location>
        <begin position="26"/>
        <end position="48"/>
    </location>
</feature>
<dbReference type="SUPFAM" id="SSF48264">
    <property type="entry name" value="Cytochrome P450"/>
    <property type="match status" value="1"/>
</dbReference>
<gene>
    <name evidence="11" type="ORF">VPNG_09997</name>
</gene>
<evidence type="ECO:0000256" key="5">
    <source>
        <dbReference type="ARBA" id="ARBA00023002"/>
    </source>
</evidence>
<dbReference type="Pfam" id="PF00067">
    <property type="entry name" value="p450"/>
    <property type="match status" value="1"/>
</dbReference>
<evidence type="ECO:0000256" key="3">
    <source>
        <dbReference type="ARBA" id="ARBA00022617"/>
    </source>
</evidence>
<dbReference type="GO" id="GO:0005506">
    <property type="term" value="F:iron ion binding"/>
    <property type="evidence" value="ECO:0007669"/>
    <property type="project" value="InterPro"/>
</dbReference>
<keyword evidence="10" id="KW-1133">Transmembrane helix</keyword>
<dbReference type="InterPro" id="IPR050364">
    <property type="entry name" value="Cytochrome_P450_fung"/>
</dbReference>
<keyword evidence="5 9" id="KW-0560">Oxidoreductase</keyword>
<dbReference type="OrthoDB" id="2789670at2759"/>
<accession>A0A423VG52</accession>
<dbReference type="CDD" id="cd11065">
    <property type="entry name" value="CYP64-like"/>
    <property type="match status" value="1"/>
</dbReference>
<dbReference type="InterPro" id="IPR002401">
    <property type="entry name" value="Cyt_P450_E_grp-I"/>
</dbReference>
<protein>
    <recommendedName>
        <fullName evidence="13">O-methylsterigmatocystin oxidoreductase</fullName>
    </recommendedName>
</protein>
<evidence type="ECO:0008006" key="13">
    <source>
        <dbReference type="Google" id="ProtNLM"/>
    </source>
</evidence>
<dbReference type="Proteomes" id="UP000285146">
    <property type="component" value="Unassembled WGS sequence"/>
</dbReference>
<dbReference type="PRINTS" id="PR00463">
    <property type="entry name" value="EP450I"/>
</dbReference>
<evidence type="ECO:0000256" key="2">
    <source>
        <dbReference type="ARBA" id="ARBA00010617"/>
    </source>
</evidence>
<evidence type="ECO:0000256" key="8">
    <source>
        <dbReference type="PIRSR" id="PIRSR602401-1"/>
    </source>
</evidence>
<dbReference type="Gene3D" id="1.10.630.10">
    <property type="entry name" value="Cytochrome P450"/>
    <property type="match status" value="1"/>
</dbReference>
<dbReference type="GO" id="GO:0004497">
    <property type="term" value="F:monooxygenase activity"/>
    <property type="evidence" value="ECO:0007669"/>
    <property type="project" value="UniProtKB-KW"/>
</dbReference>
<dbReference type="STRING" id="1230097.A0A423VG52"/>
<dbReference type="PANTHER" id="PTHR46300:SF7">
    <property type="entry name" value="P450, PUTATIVE (EUROFUNG)-RELATED"/>
    <property type="match status" value="1"/>
</dbReference>
<evidence type="ECO:0000313" key="12">
    <source>
        <dbReference type="Proteomes" id="UP000285146"/>
    </source>
</evidence>
<proteinExistence type="inferred from homology"/>
<dbReference type="EMBL" id="LKEB01000101">
    <property type="protein sequence ID" value="ROV89988.1"/>
    <property type="molecule type" value="Genomic_DNA"/>
</dbReference>
<comment type="similarity">
    <text evidence="2 9">Belongs to the cytochrome P450 family.</text>
</comment>
<keyword evidence="10" id="KW-0812">Transmembrane</keyword>
<keyword evidence="6 8" id="KW-0408">Iron</keyword>
<evidence type="ECO:0000256" key="10">
    <source>
        <dbReference type="SAM" id="Phobius"/>
    </source>
</evidence>
<dbReference type="PRINTS" id="PR00385">
    <property type="entry name" value="P450"/>
</dbReference>
<keyword evidence="7 9" id="KW-0503">Monooxygenase</keyword>
<reference evidence="11 12" key="1">
    <citation type="submission" date="2015-09" db="EMBL/GenBank/DDBJ databases">
        <title>Host preference determinants of Valsa canker pathogens revealed by comparative genomics.</title>
        <authorList>
            <person name="Yin Z."/>
            <person name="Huang L."/>
        </authorList>
    </citation>
    <scope>NUCLEOTIDE SEQUENCE [LARGE SCALE GENOMIC DNA]</scope>
    <source>
        <strain evidence="11 12">SXYLt</strain>
    </source>
</reference>
<dbReference type="InterPro" id="IPR017972">
    <property type="entry name" value="Cyt_P450_CS"/>
</dbReference>
<comment type="caution">
    <text evidence="11">The sequence shown here is derived from an EMBL/GenBank/DDBJ whole genome shotgun (WGS) entry which is preliminary data.</text>
</comment>
<dbReference type="PANTHER" id="PTHR46300">
    <property type="entry name" value="P450, PUTATIVE (EUROFUNG)-RELATED-RELATED"/>
    <property type="match status" value="1"/>
</dbReference>
<dbReference type="InParanoid" id="A0A423VG52"/>
<evidence type="ECO:0000313" key="11">
    <source>
        <dbReference type="EMBL" id="ROV89988.1"/>
    </source>
</evidence>
<evidence type="ECO:0000256" key="1">
    <source>
        <dbReference type="ARBA" id="ARBA00001971"/>
    </source>
</evidence>
<keyword evidence="10" id="KW-0472">Membrane</keyword>
<dbReference type="AlphaFoldDB" id="A0A423VG52"/>
<comment type="cofactor">
    <cofactor evidence="1 8">
        <name>heme</name>
        <dbReference type="ChEBI" id="CHEBI:30413"/>
    </cofactor>
</comment>
<evidence type="ECO:0000256" key="9">
    <source>
        <dbReference type="RuleBase" id="RU000461"/>
    </source>
</evidence>
<dbReference type="GO" id="GO:0016705">
    <property type="term" value="F:oxidoreductase activity, acting on paired donors, with incorporation or reduction of molecular oxygen"/>
    <property type="evidence" value="ECO:0007669"/>
    <property type="project" value="InterPro"/>
</dbReference>
<keyword evidence="12" id="KW-1185">Reference proteome</keyword>
<keyword evidence="3 8" id="KW-0349">Heme</keyword>
<evidence type="ECO:0000256" key="7">
    <source>
        <dbReference type="ARBA" id="ARBA00023033"/>
    </source>
</evidence>
<evidence type="ECO:0000256" key="6">
    <source>
        <dbReference type="ARBA" id="ARBA00023004"/>
    </source>
</evidence>
<sequence>MDISKLLRHYVYIDQPQASMSTNLDIVSTLLLGVVAFSAAKILHILLVGKKRSHPLPPGPKPWPVMGNIADLPPSGVREWEFWLQHKDRYGPLSSVTVNGTTIVLLHSLELAVELFDKRSAIYSSRPRMPFVNELCGWSSGLASQIYGDRLRSLRKPLHATIGTKRSAVRFNALQEVEVHRFLFRLLEQPAKLLEHIRTEAGAIILKLTYGYTIEPHKQDPLVHLADEALEQFSAAAVPGTWLVDSIPALRYLPDWVPGAGFQTTARHWKATLMELVDRPMGFVRKKMAENDYEPSYVSGIYDKSGVELSQEQEQDLKWSAGSLYAGGADTTVSAIATFFRSMSLYPGVQRNAQEEIDRVIGTDRLPDFSDRDSLPYVEAVFKESLRIHPIAPMGLPHVTTADDVCEGYLIPKDAMVIPNIWWFSHDPAVYPNPDVFDPARFLGPDPALDPSDYVFGFGRRICPGKLLADSSVWLTIARSLAVFDIKKGVDGTGKEIEPEVSSMPGVISHPVPFTAIVTPRSSKHEDLIRQVEKVHPWEPSNADELEAIEV</sequence>
<name>A0A423VG52_9PEZI</name>
<dbReference type="InterPro" id="IPR036396">
    <property type="entry name" value="Cyt_P450_sf"/>
</dbReference>
<keyword evidence="4 8" id="KW-0479">Metal-binding</keyword>
<dbReference type="InterPro" id="IPR001128">
    <property type="entry name" value="Cyt_P450"/>
</dbReference>
<dbReference type="PROSITE" id="PS00086">
    <property type="entry name" value="CYTOCHROME_P450"/>
    <property type="match status" value="1"/>
</dbReference>
<feature type="binding site" description="axial binding residue" evidence="8">
    <location>
        <position position="463"/>
    </location>
    <ligand>
        <name>heme</name>
        <dbReference type="ChEBI" id="CHEBI:30413"/>
    </ligand>
    <ligandPart>
        <name>Fe</name>
        <dbReference type="ChEBI" id="CHEBI:18248"/>
    </ligandPart>
</feature>
<evidence type="ECO:0000256" key="4">
    <source>
        <dbReference type="ARBA" id="ARBA00022723"/>
    </source>
</evidence>